<evidence type="ECO:0000256" key="1">
    <source>
        <dbReference type="SAM" id="MobiDB-lite"/>
    </source>
</evidence>
<reference evidence="3" key="1">
    <citation type="submission" date="2019-12" db="UniProtKB">
        <authorList>
            <consortium name="WormBaseParasite"/>
        </authorList>
    </citation>
    <scope>IDENTIFICATION</scope>
</reference>
<evidence type="ECO:0000313" key="3">
    <source>
        <dbReference type="WBParaSite" id="TMUE_1000003980.1"/>
    </source>
</evidence>
<accession>A0A5S6QA62</accession>
<dbReference type="WBParaSite" id="TMUE_1000003980.1">
    <property type="protein sequence ID" value="TMUE_1000003980.1"/>
    <property type="gene ID" value="WBGene00298825"/>
</dbReference>
<sequence>MEAYQPDAAAIQMRGQDGAKGHLRAGAHPNEPATFRRRRKQHDKDRPVDCRHAFKKDLRKGEPTCQWDRDDYCTVAFTRSSPPAAGPPCSERSLGQVQRVAAPTAGHLNRPGASFHRPMILKCFRPPAPVAYRQFEAPPVELLNKTPPPGRSRCLWKRSVAQDNGVKAPPPHKHGRPRNADGQTSAKNKPIAALFLPVKSANAFRVSIFQKQAVNRNAQPIDEPRRRKQQRRAPVGGL</sequence>
<proteinExistence type="predicted"/>
<feature type="region of interest" description="Disordered" evidence="1">
    <location>
        <begin position="15"/>
        <end position="47"/>
    </location>
</feature>
<keyword evidence="2" id="KW-1185">Reference proteome</keyword>
<feature type="region of interest" description="Disordered" evidence="1">
    <location>
        <begin position="163"/>
        <end position="188"/>
    </location>
</feature>
<dbReference type="Proteomes" id="UP000046395">
    <property type="component" value="Unassembled WGS sequence"/>
</dbReference>
<evidence type="ECO:0000313" key="2">
    <source>
        <dbReference type="Proteomes" id="UP000046395"/>
    </source>
</evidence>
<dbReference type="AlphaFoldDB" id="A0A5S6QA62"/>
<protein>
    <submittedName>
        <fullName evidence="3">Uncharacterized protein</fullName>
    </submittedName>
</protein>
<feature type="region of interest" description="Disordered" evidence="1">
    <location>
        <begin position="212"/>
        <end position="238"/>
    </location>
</feature>
<organism evidence="2 3">
    <name type="scientific">Trichuris muris</name>
    <name type="common">Mouse whipworm</name>
    <dbReference type="NCBI Taxonomy" id="70415"/>
    <lineage>
        <taxon>Eukaryota</taxon>
        <taxon>Metazoa</taxon>
        <taxon>Ecdysozoa</taxon>
        <taxon>Nematoda</taxon>
        <taxon>Enoplea</taxon>
        <taxon>Dorylaimia</taxon>
        <taxon>Trichinellida</taxon>
        <taxon>Trichuridae</taxon>
        <taxon>Trichuris</taxon>
    </lineage>
</organism>
<name>A0A5S6QA62_TRIMR</name>